<gene>
    <name evidence="4" type="ORF">ACFO26_08055</name>
</gene>
<keyword evidence="4" id="KW-0808">Transferase</keyword>
<dbReference type="Proteomes" id="UP001595987">
    <property type="component" value="Unassembled WGS sequence"/>
</dbReference>
<feature type="domain" description="Bacterial sugar transferase" evidence="3">
    <location>
        <begin position="9"/>
        <end position="197"/>
    </location>
</feature>
<proteinExistence type="inferred from homology"/>
<comment type="caution">
    <text evidence="4">The sequence shown here is derived from an EMBL/GenBank/DDBJ whole genome shotgun (WGS) entry which is preliminary data.</text>
</comment>
<evidence type="ECO:0000313" key="5">
    <source>
        <dbReference type="Proteomes" id="UP001595987"/>
    </source>
</evidence>
<dbReference type="RefSeq" id="WP_213533198.1">
    <property type="nucleotide sequence ID" value="NZ_BOVQ01000001.1"/>
</dbReference>
<accession>A0ABV9JED3</accession>
<dbReference type="InterPro" id="IPR003362">
    <property type="entry name" value="Bact_transf"/>
</dbReference>
<dbReference type="EMBL" id="JBHSGD010000005">
    <property type="protein sequence ID" value="MFC4652863.1"/>
    <property type="molecule type" value="Genomic_DNA"/>
</dbReference>
<feature type="transmembrane region" description="Helical" evidence="2">
    <location>
        <begin position="12"/>
        <end position="35"/>
    </location>
</feature>
<dbReference type="PANTHER" id="PTHR30576">
    <property type="entry name" value="COLANIC BIOSYNTHESIS UDP-GLUCOSE LIPID CARRIER TRANSFERASE"/>
    <property type="match status" value="1"/>
</dbReference>
<keyword evidence="2" id="KW-0472">Membrane</keyword>
<keyword evidence="2" id="KW-1133">Transmembrane helix</keyword>
<evidence type="ECO:0000256" key="2">
    <source>
        <dbReference type="SAM" id="Phobius"/>
    </source>
</evidence>
<dbReference type="PANTHER" id="PTHR30576:SF10">
    <property type="entry name" value="SLL5057 PROTEIN"/>
    <property type="match status" value="1"/>
</dbReference>
<reference evidence="5" key="1">
    <citation type="journal article" date="2019" name="Int. J. Syst. Evol. Microbiol.">
        <title>The Global Catalogue of Microorganisms (GCM) 10K type strain sequencing project: providing services to taxonomists for standard genome sequencing and annotation.</title>
        <authorList>
            <consortium name="The Broad Institute Genomics Platform"/>
            <consortium name="The Broad Institute Genome Sequencing Center for Infectious Disease"/>
            <person name="Wu L."/>
            <person name="Ma J."/>
        </authorList>
    </citation>
    <scope>NUCLEOTIDE SEQUENCE [LARGE SCALE GENOMIC DNA]</scope>
    <source>
        <strain evidence="5">CCUG 63287</strain>
    </source>
</reference>
<sequence length="203" mass="23760">MKLNYEDYKHFFDVFLSIILIVILIPLWILIVIAMKIEDFKGPILYKQERIGINGSKFIMYKFRSMIVEADMLRNELEARNEQRGPIFKIKKDPRITKVGNVLRKMSLDEFPQLFNIVKGEMSLIGPRPSLPSEVEKYSEYQMERFSVKPGCTGLWQVSGRSNLDFDQMIQLDLKYINKYGPMIDIKIFLKTFKVILTGEGAY</sequence>
<keyword evidence="2" id="KW-0812">Transmembrane</keyword>
<organism evidence="4 5">
    <name type="scientific">Lactococcus nasutitermitis</name>
    <dbReference type="NCBI Taxonomy" id="1652957"/>
    <lineage>
        <taxon>Bacteria</taxon>
        <taxon>Bacillati</taxon>
        <taxon>Bacillota</taxon>
        <taxon>Bacilli</taxon>
        <taxon>Lactobacillales</taxon>
        <taxon>Streptococcaceae</taxon>
        <taxon>Lactococcus</taxon>
    </lineage>
</organism>
<keyword evidence="5" id="KW-1185">Reference proteome</keyword>
<name>A0ABV9JED3_9LACT</name>
<protein>
    <submittedName>
        <fullName evidence="4">Sugar transferase</fullName>
    </submittedName>
</protein>
<evidence type="ECO:0000259" key="3">
    <source>
        <dbReference type="Pfam" id="PF02397"/>
    </source>
</evidence>
<evidence type="ECO:0000313" key="4">
    <source>
        <dbReference type="EMBL" id="MFC4652863.1"/>
    </source>
</evidence>
<evidence type="ECO:0000256" key="1">
    <source>
        <dbReference type="ARBA" id="ARBA00006464"/>
    </source>
</evidence>
<comment type="similarity">
    <text evidence="1">Belongs to the bacterial sugar transferase family.</text>
</comment>
<dbReference type="Pfam" id="PF02397">
    <property type="entry name" value="Bac_transf"/>
    <property type="match status" value="1"/>
</dbReference>
<dbReference type="GO" id="GO:0016740">
    <property type="term" value="F:transferase activity"/>
    <property type="evidence" value="ECO:0007669"/>
    <property type="project" value="UniProtKB-KW"/>
</dbReference>